<keyword evidence="2" id="KW-1185">Reference proteome</keyword>
<organism evidence="1 2">
    <name type="scientific">Mucilaginibacter roseus</name>
    <dbReference type="NCBI Taxonomy" id="1528868"/>
    <lineage>
        <taxon>Bacteria</taxon>
        <taxon>Pseudomonadati</taxon>
        <taxon>Bacteroidota</taxon>
        <taxon>Sphingobacteriia</taxon>
        <taxon>Sphingobacteriales</taxon>
        <taxon>Sphingobacteriaceae</taxon>
        <taxon>Mucilaginibacter</taxon>
    </lineage>
</organism>
<reference evidence="1 2" key="1">
    <citation type="submission" date="2021-12" db="EMBL/GenBank/DDBJ databases">
        <title>Mucilaginibacter roseus genome.</title>
        <authorList>
            <person name="Ferreira J.R."/>
            <person name="Newman J.D."/>
        </authorList>
    </citation>
    <scope>NUCLEOTIDE SEQUENCE [LARGE SCALE GENOMIC DNA]</scope>
    <source>
        <strain evidence="1 2">LMG 28454</strain>
    </source>
</reference>
<protein>
    <submittedName>
        <fullName evidence="1">DUF3078 domain-containing protein</fullName>
    </submittedName>
</protein>
<name>A0ABS8U6K8_9SPHI</name>
<proteinExistence type="predicted"/>
<comment type="caution">
    <text evidence="1">The sequence shown here is derived from an EMBL/GenBank/DDBJ whole genome shotgun (WGS) entry which is preliminary data.</text>
</comment>
<sequence>MKKTSFMLKIAAFGGGVSIYKQITKFGPTAIGGAVKRLSMIKKVPALIIIGLCLATGVFAQTDSVKTDSAKVDTFKVDTNLINRYRIEPRKNALPLRIRPMQLQPEYIPVNMPDYEIKRWRKWFTVAINFNQSAFSSNWAAGGVSAVAVGTNIIYRTEYNKSPFIYTAEVNFLYGRSKNKGQGARKTNDRIFIDNKLSTKLSQNWYLFGSLSLESQVDKGFQYPDPNPPILISKFMSPGYITESFGLEYKPSRFFDLRIGTGTARQTLVLDTTIYRTQPGNYGVPIGKTIRNELAFQAIALFDKDIMQNLHLNWRYALFIPYGRPIAYTNHRLDATLLARVNKLINVTINGTVLYNKDTSNDIQATEGLALGILYKFP</sequence>
<dbReference type="RefSeq" id="WP_232177994.1">
    <property type="nucleotide sequence ID" value="NZ_JAJPWV010000003.1"/>
</dbReference>
<dbReference type="InterPro" id="IPR021428">
    <property type="entry name" value="DUF3078"/>
</dbReference>
<dbReference type="Proteomes" id="UP001199919">
    <property type="component" value="Unassembled WGS sequence"/>
</dbReference>
<evidence type="ECO:0000313" key="2">
    <source>
        <dbReference type="Proteomes" id="UP001199919"/>
    </source>
</evidence>
<accession>A0ABS8U6K8</accession>
<dbReference type="Pfam" id="PF11276">
    <property type="entry name" value="DUF3078"/>
    <property type="match status" value="1"/>
</dbReference>
<dbReference type="EMBL" id="JAJPWV010000003">
    <property type="protein sequence ID" value="MCD8741494.1"/>
    <property type="molecule type" value="Genomic_DNA"/>
</dbReference>
<evidence type="ECO:0000313" key="1">
    <source>
        <dbReference type="EMBL" id="MCD8741494.1"/>
    </source>
</evidence>
<gene>
    <name evidence="1" type="ORF">LT679_12835</name>
</gene>